<dbReference type="Proteomes" id="UP001431776">
    <property type="component" value="Unassembled WGS sequence"/>
</dbReference>
<proteinExistence type="predicted"/>
<keyword evidence="1" id="KW-1133">Transmembrane helix</keyword>
<evidence type="ECO:0000313" key="2">
    <source>
        <dbReference type="EMBL" id="MDI6448375.1"/>
    </source>
</evidence>
<dbReference type="RefSeq" id="WP_349243781.1">
    <property type="nucleotide sequence ID" value="NZ_JASCXX010000004.1"/>
</dbReference>
<dbReference type="InterPro" id="IPR021215">
    <property type="entry name" value="DUF2752"/>
</dbReference>
<name>A0AAW6TUR2_9BACT</name>
<keyword evidence="1" id="KW-0472">Membrane</keyword>
<gene>
    <name evidence="2" type="ORF">QJ522_04915</name>
</gene>
<sequence length="163" mass="17454">MDLTEMQEMAVPRSGRAFAPPAEGAAQRHAAVAHAVVLSICAATLAGAFLLRPDEDGLSLLGYRWPFDCWLHETLGIRCGLCGLSRSFCSLVRGDIAAGLHFHRLGPAVFALFCLEIPYRLGALAAGSRGIDARWARLHLGVVALVCAAILVNWMVYLGGLIL</sequence>
<feature type="transmembrane region" description="Helical" evidence="1">
    <location>
        <begin position="138"/>
        <end position="157"/>
    </location>
</feature>
<protein>
    <submittedName>
        <fullName evidence="2">DUF2752 domain-containing protein</fullName>
    </submittedName>
</protein>
<dbReference type="EMBL" id="JASCXX010000004">
    <property type="protein sequence ID" value="MDI6448375.1"/>
    <property type="molecule type" value="Genomic_DNA"/>
</dbReference>
<evidence type="ECO:0000313" key="3">
    <source>
        <dbReference type="Proteomes" id="UP001431776"/>
    </source>
</evidence>
<keyword evidence="3" id="KW-1185">Reference proteome</keyword>
<dbReference type="AlphaFoldDB" id="A0AAW6TUR2"/>
<feature type="transmembrane region" description="Helical" evidence="1">
    <location>
        <begin position="31"/>
        <end position="51"/>
    </location>
</feature>
<dbReference type="Pfam" id="PF10825">
    <property type="entry name" value="DUF2752"/>
    <property type="match status" value="1"/>
</dbReference>
<evidence type="ECO:0000256" key="1">
    <source>
        <dbReference type="SAM" id="Phobius"/>
    </source>
</evidence>
<keyword evidence="1" id="KW-0812">Transmembrane</keyword>
<reference evidence="2" key="1">
    <citation type="submission" date="2023-05" db="EMBL/GenBank/DDBJ databases">
        <title>Anaerotaeda fermentans gen. nov., sp. nov., a novel anaerobic planctomycete of the new family within the order Sedimentisphaerales isolated from Taman Peninsula, Russia.</title>
        <authorList>
            <person name="Khomyakova M.A."/>
            <person name="Merkel A.Y."/>
            <person name="Slobodkin A.I."/>
        </authorList>
    </citation>
    <scope>NUCLEOTIDE SEQUENCE</scope>
    <source>
        <strain evidence="2">M17dextr</strain>
    </source>
</reference>
<comment type="caution">
    <text evidence="2">The sequence shown here is derived from an EMBL/GenBank/DDBJ whole genome shotgun (WGS) entry which is preliminary data.</text>
</comment>
<accession>A0AAW6TUR2</accession>
<organism evidence="2 3">
    <name type="scientific">Anaerobaca lacustris</name>
    <dbReference type="NCBI Taxonomy" id="3044600"/>
    <lineage>
        <taxon>Bacteria</taxon>
        <taxon>Pseudomonadati</taxon>
        <taxon>Planctomycetota</taxon>
        <taxon>Phycisphaerae</taxon>
        <taxon>Sedimentisphaerales</taxon>
        <taxon>Anaerobacaceae</taxon>
        <taxon>Anaerobaca</taxon>
    </lineage>
</organism>